<dbReference type="EMBL" id="NATQ01000096">
    <property type="protein sequence ID" value="OQX90152.1"/>
    <property type="molecule type" value="Genomic_DNA"/>
</dbReference>
<evidence type="ECO:0000313" key="4">
    <source>
        <dbReference type="Proteomes" id="UP000192611"/>
    </source>
</evidence>
<reference evidence="4" key="1">
    <citation type="submission" date="2017-03" db="EMBL/GenBank/DDBJ databases">
        <title>Novel pathways for hydrocarbon cycling and metabolic interdependencies in hydrothermal sediment communities.</title>
        <authorList>
            <person name="Dombrowski N."/>
            <person name="Seitz K."/>
            <person name="Teske A."/>
            <person name="Baker B."/>
        </authorList>
    </citation>
    <scope>NUCLEOTIDE SEQUENCE [LARGE SCALE GENOMIC DNA]</scope>
</reference>
<feature type="domain" description="YutG/PgpA" evidence="2">
    <location>
        <begin position="8"/>
        <end position="144"/>
    </location>
</feature>
<dbReference type="GO" id="GO:0008962">
    <property type="term" value="F:phosphatidylglycerophosphatase activity"/>
    <property type="evidence" value="ECO:0007669"/>
    <property type="project" value="InterPro"/>
</dbReference>
<comment type="caution">
    <text evidence="3">The sequence shown here is derived from an EMBL/GenBank/DDBJ whole genome shotgun (WGS) entry which is preliminary data.</text>
</comment>
<keyword evidence="1" id="KW-0812">Transmembrane</keyword>
<name>A0A1W9S0H6_9BACT</name>
<keyword evidence="1" id="KW-1133">Transmembrane helix</keyword>
<dbReference type="GO" id="GO:0006629">
    <property type="term" value="P:lipid metabolic process"/>
    <property type="evidence" value="ECO:0007669"/>
    <property type="project" value="InterPro"/>
</dbReference>
<evidence type="ECO:0000256" key="1">
    <source>
        <dbReference type="SAM" id="Phobius"/>
    </source>
</evidence>
<dbReference type="SUPFAM" id="SSF101307">
    <property type="entry name" value="YutG-like"/>
    <property type="match status" value="1"/>
</dbReference>
<accession>A0A1W9S0H6</accession>
<feature type="transmembrane region" description="Helical" evidence="1">
    <location>
        <begin position="127"/>
        <end position="148"/>
    </location>
</feature>
<dbReference type="PANTHER" id="PTHR36305:SF1">
    <property type="entry name" value="PHOSPHATIDYLGLYCEROPHOSPHATASE A"/>
    <property type="match status" value="1"/>
</dbReference>
<dbReference type="AlphaFoldDB" id="A0A1W9S0H6"/>
<proteinExistence type="predicted"/>
<dbReference type="Proteomes" id="UP000192611">
    <property type="component" value="Unassembled WGS sequence"/>
</dbReference>
<dbReference type="InterPro" id="IPR026037">
    <property type="entry name" value="PgpA"/>
</dbReference>
<feature type="transmembrane region" description="Helical" evidence="1">
    <location>
        <begin position="83"/>
        <end position="107"/>
    </location>
</feature>
<keyword evidence="1" id="KW-0472">Membrane</keyword>
<feature type="transmembrane region" description="Helical" evidence="1">
    <location>
        <begin position="12"/>
        <end position="36"/>
    </location>
</feature>
<gene>
    <name evidence="3" type="ORF">B6D57_04645</name>
</gene>
<sequence length="153" mass="17010">MKDKIYRVFASWFYIGKIPFAPGTFGSASAIPLYILTGEHKFIFIPVVVILFTISIPVSSYIERRLNRKDPSVIVIDEVVGQLVAISFFSGLDMLSVLLSFILFRFFDIIKPPPASLSQSLEGGWGIVIDDIIAGVYANLTLRIFLYIGSANI</sequence>
<protein>
    <recommendedName>
        <fullName evidence="2">YutG/PgpA domain-containing protein</fullName>
    </recommendedName>
</protein>
<dbReference type="InterPro" id="IPR036681">
    <property type="entry name" value="PgpA-like_sf"/>
</dbReference>
<dbReference type="InterPro" id="IPR007686">
    <property type="entry name" value="YutG/PgpA"/>
</dbReference>
<dbReference type="Pfam" id="PF04608">
    <property type="entry name" value="PgpA"/>
    <property type="match status" value="1"/>
</dbReference>
<organism evidence="3 4">
    <name type="scientific">Candidatus Coatesbacteria bacterium 4484_99</name>
    <dbReference type="NCBI Taxonomy" id="1970774"/>
    <lineage>
        <taxon>Bacteria</taxon>
        <taxon>Candidatus Coatesiibacteriota</taxon>
    </lineage>
</organism>
<dbReference type="PANTHER" id="PTHR36305">
    <property type="entry name" value="PHOSPHATIDYLGLYCEROPHOSPHATASE A"/>
    <property type="match status" value="1"/>
</dbReference>
<feature type="transmembrane region" description="Helical" evidence="1">
    <location>
        <begin position="42"/>
        <end position="62"/>
    </location>
</feature>
<dbReference type="PIRSF" id="PIRSF006162">
    <property type="entry name" value="PgpA"/>
    <property type="match status" value="1"/>
</dbReference>
<evidence type="ECO:0000313" key="3">
    <source>
        <dbReference type="EMBL" id="OQX90152.1"/>
    </source>
</evidence>
<dbReference type="CDD" id="cd06971">
    <property type="entry name" value="PgpA"/>
    <property type="match status" value="1"/>
</dbReference>
<evidence type="ECO:0000259" key="2">
    <source>
        <dbReference type="Pfam" id="PF04608"/>
    </source>
</evidence>